<proteinExistence type="predicted"/>
<evidence type="ECO:0000313" key="2">
    <source>
        <dbReference type="Proteomes" id="UP000278733"/>
    </source>
</evidence>
<dbReference type="AlphaFoldDB" id="A0A3S5ES52"/>
<reference evidence="1 2" key="1">
    <citation type="submission" date="2018-12" db="EMBL/GenBank/DDBJ databases">
        <authorList>
            <consortium name="Pathogen Informatics"/>
        </authorList>
    </citation>
    <scope>NUCLEOTIDE SEQUENCE [LARGE SCALE GENOMIC DNA]</scope>
    <source>
        <strain evidence="1 2">NCTC8284</strain>
    </source>
</reference>
<dbReference type="Proteomes" id="UP000278733">
    <property type="component" value="Chromosome"/>
</dbReference>
<name>A0A3S5ES52_9PAST</name>
<protein>
    <submittedName>
        <fullName evidence="1">Uncharacterized protein</fullName>
    </submittedName>
</protein>
<organism evidence="1 2">
    <name type="scientific">Rodentibacter pneumotropicus</name>
    <dbReference type="NCBI Taxonomy" id="758"/>
    <lineage>
        <taxon>Bacteria</taxon>
        <taxon>Pseudomonadati</taxon>
        <taxon>Pseudomonadota</taxon>
        <taxon>Gammaproteobacteria</taxon>
        <taxon>Pasteurellales</taxon>
        <taxon>Pasteurellaceae</taxon>
        <taxon>Rodentibacter</taxon>
    </lineage>
</organism>
<gene>
    <name evidence="1" type="ORF">NCTC8284_01834</name>
</gene>
<dbReference type="EMBL" id="LR134405">
    <property type="protein sequence ID" value="VEH66661.1"/>
    <property type="molecule type" value="Genomic_DNA"/>
</dbReference>
<evidence type="ECO:0000313" key="1">
    <source>
        <dbReference type="EMBL" id="VEH66661.1"/>
    </source>
</evidence>
<accession>A0A3S5ES52</accession>
<dbReference type="KEGG" id="rpne:NCTC8284_01834"/>
<sequence length="85" mass="9770">MEIYGRIRSINVELDTQQYKLANQAVDQGNMLRLIGALSIKKQRGEITKLKKIDILIIKITLIIKPPLSGGFLYLDEIYFVNIYT</sequence>